<keyword evidence="6 7" id="KW-0472">Membrane</keyword>
<dbReference type="OrthoDB" id="9766798at2"/>
<evidence type="ECO:0000256" key="5">
    <source>
        <dbReference type="ARBA" id="ARBA00022989"/>
    </source>
</evidence>
<feature type="transmembrane region" description="Helical" evidence="7">
    <location>
        <begin position="337"/>
        <end position="359"/>
    </location>
</feature>
<comment type="similarity">
    <text evidence="2">Belongs to the UPF0324 family.</text>
</comment>
<keyword evidence="3" id="KW-1003">Cell membrane</keyword>
<dbReference type="GO" id="GO:0005886">
    <property type="term" value="C:plasma membrane"/>
    <property type="evidence" value="ECO:0007669"/>
    <property type="project" value="UniProtKB-SubCell"/>
</dbReference>
<dbReference type="AlphaFoldDB" id="A0A238UUR2"/>
<organism evidence="8 9">
    <name type="scientific">Actinoplanes regularis</name>
    <dbReference type="NCBI Taxonomy" id="52697"/>
    <lineage>
        <taxon>Bacteria</taxon>
        <taxon>Bacillati</taxon>
        <taxon>Actinomycetota</taxon>
        <taxon>Actinomycetes</taxon>
        <taxon>Micromonosporales</taxon>
        <taxon>Micromonosporaceae</taxon>
        <taxon>Actinoplanes</taxon>
    </lineage>
</organism>
<evidence type="ECO:0000256" key="2">
    <source>
        <dbReference type="ARBA" id="ARBA00007977"/>
    </source>
</evidence>
<evidence type="ECO:0000256" key="6">
    <source>
        <dbReference type="ARBA" id="ARBA00023136"/>
    </source>
</evidence>
<proteinExistence type="inferred from homology"/>
<feature type="transmembrane region" description="Helical" evidence="7">
    <location>
        <begin position="177"/>
        <end position="196"/>
    </location>
</feature>
<gene>
    <name evidence="8" type="ORF">SAMN06264365_101151</name>
</gene>
<dbReference type="PANTHER" id="PTHR30106:SF1">
    <property type="entry name" value="UPF0324 MEMBRANE PROTEIN FN0533"/>
    <property type="match status" value="1"/>
</dbReference>
<keyword evidence="5 7" id="KW-1133">Transmembrane helix</keyword>
<feature type="transmembrane region" description="Helical" evidence="7">
    <location>
        <begin position="304"/>
        <end position="325"/>
    </location>
</feature>
<evidence type="ECO:0000313" key="9">
    <source>
        <dbReference type="Proteomes" id="UP000198415"/>
    </source>
</evidence>
<feature type="transmembrane region" description="Helical" evidence="7">
    <location>
        <begin position="115"/>
        <end position="135"/>
    </location>
</feature>
<evidence type="ECO:0000313" key="8">
    <source>
        <dbReference type="EMBL" id="SNR25487.1"/>
    </source>
</evidence>
<feature type="transmembrane region" description="Helical" evidence="7">
    <location>
        <begin position="60"/>
        <end position="78"/>
    </location>
</feature>
<keyword evidence="4 7" id="KW-0812">Transmembrane</keyword>
<dbReference type="Pfam" id="PF03601">
    <property type="entry name" value="Cons_hypoth698"/>
    <property type="match status" value="1"/>
</dbReference>
<reference evidence="8 9" key="1">
    <citation type="submission" date="2017-06" db="EMBL/GenBank/DDBJ databases">
        <authorList>
            <person name="Kim H.J."/>
            <person name="Triplett B.A."/>
        </authorList>
    </citation>
    <scope>NUCLEOTIDE SEQUENCE [LARGE SCALE GENOMIC DNA]</scope>
    <source>
        <strain evidence="8 9">DSM 43151</strain>
    </source>
</reference>
<feature type="transmembrane region" description="Helical" evidence="7">
    <location>
        <begin position="272"/>
        <end position="292"/>
    </location>
</feature>
<dbReference type="Proteomes" id="UP000198415">
    <property type="component" value="Unassembled WGS sequence"/>
</dbReference>
<keyword evidence="9" id="KW-1185">Reference proteome</keyword>
<feature type="transmembrane region" description="Helical" evidence="7">
    <location>
        <begin position="147"/>
        <end position="165"/>
    </location>
</feature>
<evidence type="ECO:0000256" key="7">
    <source>
        <dbReference type="SAM" id="Phobius"/>
    </source>
</evidence>
<dbReference type="InterPro" id="IPR018383">
    <property type="entry name" value="UPF0324_pro"/>
</dbReference>
<dbReference type="PANTHER" id="PTHR30106">
    <property type="entry name" value="INNER MEMBRANE PROTEIN YEIH-RELATED"/>
    <property type="match status" value="1"/>
</dbReference>
<comment type="subcellular location">
    <subcellularLocation>
        <location evidence="1">Cell membrane</location>
        <topology evidence="1">Multi-pass membrane protein</topology>
    </subcellularLocation>
</comment>
<evidence type="ECO:0000256" key="1">
    <source>
        <dbReference type="ARBA" id="ARBA00004651"/>
    </source>
</evidence>
<protein>
    <submittedName>
        <fullName evidence="8">Conserved hypothetical integral membrane protein</fullName>
    </submittedName>
</protein>
<accession>A0A238UUR2</accession>
<feature type="transmembrane region" description="Helical" evidence="7">
    <location>
        <begin position="237"/>
        <end position="260"/>
    </location>
</feature>
<feature type="transmembrane region" description="Helical" evidence="7">
    <location>
        <begin position="37"/>
        <end position="54"/>
    </location>
</feature>
<evidence type="ECO:0000256" key="4">
    <source>
        <dbReference type="ARBA" id="ARBA00022692"/>
    </source>
</evidence>
<sequence>MRVVGEWPLPGEAVRAKPEVVIVLAEVPSRRRVPPQAVGLGVAVVLGLAATAVGTRIPVLGAPVFAVIAGVLLSPLARRRPDLLRPGVDLAKGPILQLSVVLLGAQLSLGEVLSVGAGSLPVMLGTLGVCLLLAWPVGRWLGVPGDLRTLIAVGTGVCGASAIAATTPALRAKSNDVAYAISTIFLFNVVAVLVFPPLGHALGLSMHAFGLFAGTAVNDTSSVVAAAGAYGDDAVRYAVVVKLARALMIIPIVLVLTVLTRRREGLGESSKVRLAASLVPWFLVGFLAVAALNTTGLIPGAAQVALHHVALLFVAIALAGVGLSTDTAAVRRAGARPLLLGLILWGAVSLTSLGLQYLVGR</sequence>
<name>A0A238UUR2_9ACTN</name>
<dbReference type="EMBL" id="FZNR01000001">
    <property type="protein sequence ID" value="SNR25487.1"/>
    <property type="molecule type" value="Genomic_DNA"/>
</dbReference>
<evidence type="ECO:0000256" key="3">
    <source>
        <dbReference type="ARBA" id="ARBA00022475"/>
    </source>
</evidence>